<evidence type="ECO:0000313" key="8">
    <source>
        <dbReference type="Proteomes" id="UP000017944"/>
    </source>
</evidence>
<dbReference type="InterPro" id="IPR052946">
    <property type="entry name" value="Alkaline_pH_Ca-Antiporter"/>
</dbReference>
<keyword evidence="4 5" id="KW-0472">Membrane</keyword>
<dbReference type="PANTHER" id="PTHR37958">
    <property type="entry name" value="SODIUM-POTASSIUM/PROTON ANTIPORTER CHAA"/>
    <property type="match status" value="1"/>
</dbReference>
<dbReference type="PATRIC" id="fig|1401327.3.peg.4270"/>
<dbReference type="Pfam" id="PF01699">
    <property type="entry name" value="Na_Ca_ex"/>
    <property type="match status" value="2"/>
</dbReference>
<name>A0A090N9Q5_SHIDY</name>
<dbReference type="Proteomes" id="UP000017944">
    <property type="component" value="Unassembled WGS sequence"/>
</dbReference>
<feature type="transmembrane region" description="Helical" evidence="5">
    <location>
        <begin position="135"/>
        <end position="160"/>
    </location>
</feature>
<feature type="transmembrane region" description="Helical" evidence="5">
    <location>
        <begin position="44"/>
        <end position="61"/>
    </location>
</feature>
<evidence type="ECO:0000313" key="7">
    <source>
        <dbReference type="EMBL" id="ESU76240.1"/>
    </source>
</evidence>
<protein>
    <submittedName>
        <fullName evidence="7">Calcium/proton antiporter</fullName>
    </submittedName>
</protein>
<keyword evidence="2 5" id="KW-0812">Transmembrane</keyword>
<accession>A0A090N9Q5</accession>
<feature type="transmembrane region" description="Helical" evidence="5">
    <location>
        <begin position="101"/>
        <end position="123"/>
    </location>
</feature>
<evidence type="ECO:0000256" key="5">
    <source>
        <dbReference type="SAM" id="Phobius"/>
    </source>
</evidence>
<sequence>MLPISRHFLLFFLPIFYIFDKFICKGITIMSNAQEAVKTRHKETSLIFPVLALVVLFLWGSSQTLPVVIAINLLALIGILSSAFSVVRHADVLAHRLGEPYGSLILSLSVVILEVSLISALMATGDAAPTLMRDTLYSIIMIVTGGLVGFSLLLGGRKFATQYMNLFGIKQYLIALFPLAIIVLVFPMALPAANFSTGQALLVALISAAMYGVFLLIQTKTHQSLFIYEHEDDSDDDDPHHGKPSAHSSLWHAIWLIIHLIAVIAVTKMNASSLETLLDSMNAPVAFTGFLVALLILSPEGLGALKAVLNNQVQRAMNLFFGSVLATISLTVPVVTLIAFMTGNELQFALGAPEMVVMVASLVLCHISFSTGRTNVLNGAAHLALFAAYLMTIFA</sequence>
<gene>
    <name evidence="7" type="ORF">WRSd3_04534</name>
</gene>
<dbReference type="InterPro" id="IPR004837">
    <property type="entry name" value="NaCa_Exmemb"/>
</dbReference>
<keyword evidence="3 5" id="KW-1133">Transmembrane helix</keyword>
<feature type="transmembrane region" description="Helical" evidence="5">
    <location>
        <begin position="376"/>
        <end position="394"/>
    </location>
</feature>
<feature type="transmembrane region" description="Helical" evidence="5">
    <location>
        <begin position="172"/>
        <end position="193"/>
    </location>
</feature>
<evidence type="ECO:0000256" key="1">
    <source>
        <dbReference type="ARBA" id="ARBA00004141"/>
    </source>
</evidence>
<dbReference type="GO" id="GO:0015385">
    <property type="term" value="F:sodium:proton antiporter activity"/>
    <property type="evidence" value="ECO:0007669"/>
    <property type="project" value="TreeGrafter"/>
</dbReference>
<dbReference type="AlphaFoldDB" id="A0A090N9Q5"/>
<evidence type="ECO:0000256" key="4">
    <source>
        <dbReference type="ARBA" id="ARBA00023136"/>
    </source>
</evidence>
<evidence type="ECO:0000256" key="2">
    <source>
        <dbReference type="ARBA" id="ARBA00022692"/>
    </source>
</evidence>
<comment type="caution">
    <text evidence="7">The sequence shown here is derived from an EMBL/GenBank/DDBJ whole genome shotgun (WGS) entry which is preliminary data.</text>
</comment>
<evidence type="ECO:0000259" key="6">
    <source>
        <dbReference type="Pfam" id="PF01699"/>
    </source>
</evidence>
<dbReference type="NCBIfam" id="TIGR00846">
    <property type="entry name" value="caca2"/>
    <property type="match status" value="1"/>
</dbReference>
<dbReference type="EMBL" id="AXUT01000705">
    <property type="protein sequence ID" value="ESU76240.1"/>
    <property type="molecule type" value="Genomic_DNA"/>
</dbReference>
<feature type="transmembrane region" description="Helical" evidence="5">
    <location>
        <begin position="6"/>
        <end position="23"/>
    </location>
</feature>
<feature type="transmembrane region" description="Helical" evidence="5">
    <location>
        <begin position="199"/>
        <end position="217"/>
    </location>
</feature>
<comment type="subcellular location">
    <subcellularLocation>
        <location evidence="1">Membrane</location>
        <topology evidence="1">Multi-pass membrane protein</topology>
    </subcellularLocation>
</comment>
<feature type="domain" description="Sodium/calcium exchanger membrane region" evidence="6">
    <location>
        <begin position="252"/>
        <end position="394"/>
    </location>
</feature>
<evidence type="ECO:0000256" key="3">
    <source>
        <dbReference type="ARBA" id="ARBA00022989"/>
    </source>
</evidence>
<feature type="transmembrane region" description="Helical" evidence="5">
    <location>
        <begin position="319"/>
        <end position="342"/>
    </location>
</feature>
<feature type="domain" description="Sodium/calcium exchanger membrane region" evidence="6">
    <location>
        <begin position="69"/>
        <end position="219"/>
    </location>
</feature>
<feature type="transmembrane region" description="Helical" evidence="5">
    <location>
        <begin position="281"/>
        <end position="298"/>
    </location>
</feature>
<feature type="transmembrane region" description="Helical" evidence="5">
    <location>
        <begin position="250"/>
        <end position="269"/>
    </location>
</feature>
<feature type="transmembrane region" description="Helical" evidence="5">
    <location>
        <begin position="348"/>
        <end position="369"/>
    </location>
</feature>
<feature type="transmembrane region" description="Helical" evidence="5">
    <location>
        <begin position="67"/>
        <end position="89"/>
    </location>
</feature>
<organism evidence="7 8">
    <name type="scientific">Shigella dysenteriae WRSd3</name>
    <dbReference type="NCBI Taxonomy" id="1401327"/>
    <lineage>
        <taxon>Bacteria</taxon>
        <taxon>Pseudomonadati</taxon>
        <taxon>Pseudomonadota</taxon>
        <taxon>Gammaproteobacteria</taxon>
        <taxon>Enterobacterales</taxon>
        <taxon>Enterobacteriaceae</taxon>
        <taxon>Shigella</taxon>
    </lineage>
</organism>
<dbReference type="GO" id="GO:0015386">
    <property type="term" value="F:potassium:proton antiporter activity"/>
    <property type="evidence" value="ECO:0007669"/>
    <property type="project" value="TreeGrafter"/>
</dbReference>
<dbReference type="PANTHER" id="PTHR37958:SF1">
    <property type="entry name" value="SODIUM-POTASSIUM_PROTON ANTIPORTER CHAA"/>
    <property type="match status" value="1"/>
</dbReference>
<proteinExistence type="predicted"/>
<dbReference type="NCBIfam" id="NF007895">
    <property type="entry name" value="PRK10599.1"/>
    <property type="match status" value="1"/>
</dbReference>
<reference evidence="7 8" key="1">
    <citation type="submission" date="2013-10" db="EMBL/GenBank/DDBJ databases">
        <title>Draft genomes and the virulence plasmids of Sd1617 vaccine constructs: WRSd3 and WRSd5.</title>
        <authorList>
            <person name="Aksomboon Vongsawan A."/>
            <person name="Venkatesan M.M."/>
            <person name="Vaisvil B."/>
            <person name="Emel G."/>
            <person name="Kepatral V."/>
            <person name="Sethabutr O."/>
            <person name="Serichantalergs O."/>
            <person name="Mason C."/>
        </authorList>
    </citation>
    <scope>NUCLEOTIDE SEQUENCE [LARGE SCALE GENOMIC DNA]</scope>
    <source>
        <strain evidence="7 8">WRSd3</strain>
    </source>
</reference>
<dbReference type="GO" id="GO:0005886">
    <property type="term" value="C:plasma membrane"/>
    <property type="evidence" value="ECO:0007669"/>
    <property type="project" value="TreeGrafter"/>
</dbReference>